<feature type="transmembrane region" description="Helical" evidence="6">
    <location>
        <begin position="435"/>
        <end position="455"/>
    </location>
</feature>
<evidence type="ECO:0000256" key="3">
    <source>
        <dbReference type="ARBA" id="ARBA00022989"/>
    </source>
</evidence>
<dbReference type="SUPFAM" id="SSF103473">
    <property type="entry name" value="MFS general substrate transporter"/>
    <property type="match status" value="1"/>
</dbReference>
<feature type="transmembrane region" description="Helical" evidence="6">
    <location>
        <begin position="145"/>
        <end position="166"/>
    </location>
</feature>
<protein>
    <recommendedName>
        <fullName evidence="7">Major facilitator superfamily (MFS) profile domain-containing protein</fullName>
    </recommendedName>
</protein>
<feature type="transmembrane region" description="Helical" evidence="6">
    <location>
        <begin position="349"/>
        <end position="368"/>
    </location>
</feature>
<dbReference type="Gene3D" id="1.20.1250.20">
    <property type="entry name" value="MFS general substrate transporter like domains"/>
    <property type="match status" value="1"/>
</dbReference>
<reference evidence="8 9" key="1">
    <citation type="submission" date="2019-01" db="EMBL/GenBank/DDBJ databases">
        <authorList>
            <person name="Sayadi A."/>
        </authorList>
    </citation>
    <scope>NUCLEOTIDE SEQUENCE [LARGE SCALE GENOMIC DNA]</scope>
</reference>
<evidence type="ECO:0000256" key="4">
    <source>
        <dbReference type="ARBA" id="ARBA00023136"/>
    </source>
</evidence>
<feature type="transmembrane region" description="Helical" evidence="6">
    <location>
        <begin position="321"/>
        <end position="342"/>
    </location>
</feature>
<dbReference type="GO" id="GO:0022857">
    <property type="term" value="F:transmembrane transporter activity"/>
    <property type="evidence" value="ECO:0007669"/>
    <property type="project" value="InterPro"/>
</dbReference>
<keyword evidence="2 6" id="KW-0812">Transmembrane</keyword>
<evidence type="ECO:0000256" key="2">
    <source>
        <dbReference type="ARBA" id="ARBA00022692"/>
    </source>
</evidence>
<feature type="region of interest" description="Disordered" evidence="5">
    <location>
        <begin position="489"/>
        <end position="508"/>
    </location>
</feature>
<dbReference type="PROSITE" id="PS50850">
    <property type="entry name" value="MFS"/>
    <property type="match status" value="1"/>
</dbReference>
<dbReference type="GO" id="GO:0016020">
    <property type="term" value="C:membrane"/>
    <property type="evidence" value="ECO:0007669"/>
    <property type="project" value="UniProtKB-SubCell"/>
</dbReference>
<feature type="transmembrane region" description="Helical" evidence="6">
    <location>
        <begin position="206"/>
        <end position="224"/>
    </location>
</feature>
<evidence type="ECO:0000256" key="1">
    <source>
        <dbReference type="ARBA" id="ARBA00004141"/>
    </source>
</evidence>
<dbReference type="PROSITE" id="PS00216">
    <property type="entry name" value="SUGAR_TRANSPORT_1"/>
    <property type="match status" value="2"/>
</dbReference>
<evidence type="ECO:0000259" key="7">
    <source>
        <dbReference type="PROSITE" id="PS50850"/>
    </source>
</evidence>
<feature type="transmembrane region" description="Helical" evidence="6">
    <location>
        <begin position="407"/>
        <end position="429"/>
    </location>
</feature>
<name>A0A653CUE6_CALMS</name>
<feature type="transmembrane region" description="Helical" evidence="6">
    <location>
        <begin position="88"/>
        <end position="108"/>
    </location>
</feature>
<dbReference type="InterPro" id="IPR036259">
    <property type="entry name" value="MFS_trans_sf"/>
</dbReference>
<keyword evidence="3 6" id="KW-1133">Transmembrane helix</keyword>
<accession>A0A653CUE6</accession>
<keyword evidence="4 6" id="KW-0472">Membrane</keyword>
<feature type="transmembrane region" description="Helical" evidence="6">
    <location>
        <begin position="374"/>
        <end position="395"/>
    </location>
</feature>
<comment type="subcellular location">
    <subcellularLocation>
        <location evidence="1">Membrane</location>
        <topology evidence="1">Multi-pass membrane protein</topology>
    </subcellularLocation>
</comment>
<dbReference type="EMBL" id="CAACVG010008920">
    <property type="protein sequence ID" value="VEN51508.1"/>
    <property type="molecule type" value="Genomic_DNA"/>
</dbReference>
<feature type="transmembrane region" description="Helical" evidence="6">
    <location>
        <begin position="292"/>
        <end position="309"/>
    </location>
</feature>
<evidence type="ECO:0000313" key="8">
    <source>
        <dbReference type="EMBL" id="VEN51508.1"/>
    </source>
</evidence>
<dbReference type="Pfam" id="PF00083">
    <property type="entry name" value="Sugar_tr"/>
    <property type="match status" value="1"/>
</dbReference>
<proteinExistence type="predicted"/>
<dbReference type="InterPro" id="IPR005829">
    <property type="entry name" value="Sugar_transporter_CS"/>
</dbReference>
<evidence type="ECO:0000313" key="9">
    <source>
        <dbReference type="Proteomes" id="UP000410492"/>
    </source>
</evidence>
<dbReference type="InterPro" id="IPR020846">
    <property type="entry name" value="MFS_dom"/>
</dbReference>
<evidence type="ECO:0000256" key="5">
    <source>
        <dbReference type="SAM" id="MobiDB-lite"/>
    </source>
</evidence>
<feature type="domain" description="Major facilitator superfamily (MFS) profile" evidence="7">
    <location>
        <begin position="49"/>
        <end position="460"/>
    </location>
</feature>
<keyword evidence="9" id="KW-1185">Reference proteome</keyword>
<feature type="transmembrane region" description="Helical" evidence="6">
    <location>
        <begin position="178"/>
        <end position="200"/>
    </location>
</feature>
<organism evidence="8 9">
    <name type="scientific">Callosobruchus maculatus</name>
    <name type="common">Southern cowpea weevil</name>
    <name type="synonym">Pulse bruchid</name>
    <dbReference type="NCBI Taxonomy" id="64391"/>
    <lineage>
        <taxon>Eukaryota</taxon>
        <taxon>Metazoa</taxon>
        <taxon>Ecdysozoa</taxon>
        <taxon>Arthropoda</taxon>
        <taxon>Hexapoda</taxon>
        <taxon>Insecta</taxon>
        <taxon>Pterygota</taxon>
        <taxon>Neoptera</taxon>
        <taxon>Endopterygota</taxon>
        <taxon>Coleoptera</taxon>
        <taxon>Polyphaga</taxon>
        <taxon>Cucujiformia</taxon>
        <taxon>Chrysomeloidea</taxon>
        <taxon>Chrysomelidae</taxon>
        <taxon>Bruchinae</taxon>
        <taxon>Bruchini</taxon>
        <taxon>Callosobruchus</taxon>
    </lineage>
</organism>
<dbReference type="Proteomes" id="UP000410492">
    <property type="component" value="Unassembled WGS sequence"/>
</dbReference>
<dbReference type="InterPro" id="IPR005828">
    <property type="entry name" value="MFS_sugar_transport-like"/>
</dbReference>
<dbReference type="CDD" id="cd17317">
    <property type="entry name" value="MFS_SLC22"/>
    <property type="match status" value="1"/>
</dbReference>
<sequence length="508" mass="55706">MVTLVTVAAIPEHRCKIPNYDTDESFAHLNTSILDTYIPRLPSGKIDSCSLINTTTNAIYKCDSWVFDNTYYGTTRAVEWKLVCDRRWMAALTQSTYMFGVFTGALWLGNLADKVGRKPVFCWSAVLQVLFGVGVAFTPEYISFLIMRFLYGIVGSAGSYIPGFVLTMELVGPSKRSICGIAFQAVFALGLMLVAGWGAIIKDIKLLQIIYGCHALLLCGHFWLMDESPRWLWANGRASEAISILNRALKMNKSSVTITPDNISTASEKKQANGEQAGILNLFQTPNLRKKTFNIMLCWFANSLVYYGLSLSTGSMNDNPFLMLFLMGFVEMPCYVVTIYLMDRLGRRSLTSFAMITGGICCIIAVNIKGGPVSTTLIFAGKFLIAISFAVLYNYSAELFPTVIRNSAMGVGAMCARTSGALTPLLTLLDSFDPKIPAMIFSVVSLVSGALVTLLPETLNKPMQQTIEDGEAFGAGDTCFSAMFSKGVKDEHGNGKAKTEMEVDNARY</sequence>
<dbReference type="PANTHER" id="PTHR24064">
    <property type="entry name" value="SOLUTE CARRIER FAMILY 22 MEMBER"/>
    <property type="match status" value="1"/>
</dbReference>
<gene>
    <name evidence="8" type="ORF">CALMAC_LOCUS11939</name>
</gene>
<evidence type="ECO:0000256" key="6">
    <source>
        <dbReference type="SAM" id="Phobius"/>
    </source>
</evidence>
<dbReference type="OrthoDB" id="5141738at2759"/>
<feature type="transmembrane region" description="Helical" evidence="6">
    <location>
        <begin position="120"/>
        <end position="139"/>
    </location>
</feature>
<dbReference type="AlphaFoldDB" id="A0A653CUE6"/>